<gene>
    <name evidence="5" type="ordered locus">Cag_1775</name>
</gene>
<dbReference type="PROSITE" id="PS50889">
    <property type="entry name" value="S4"/>
    <property type="match status" value="1"/>
</dbReference>
<dbReference type="EMBL" id="CP000108">
    <property type="protein sequence ID" value="ABB29026.1"/>
    <property type="molecule type" value="Genomic_DNA"/>
</dbReference>
<dbReference type="SUPFAM" id="SSF109604">
    <property type="entry name" value="HD-domain/PDEase-like"/>
    <property type="match status" value="1"/>
</dbReference>
<dbReference type="InterPro" id="IPR002912">
    <property type="entry name" value="ACT_dom"/>
</dbReference>
<dbReference type="Gene3D" id="3.30.460.10">
    <property type="entry name" value="Beta Polymerase, domain 2"/>
    <property type="match status" value="1"/>
</dbReference>
<dbReference type="InterPro" id="IPR045600">
    <property type="entry name" value="RelA/SpoT_AH_RIS"/>
</dbReference>
<dbReference type="CDD" id="cd05399">
    <property type="entry name" value="NT_Rel-Spo_like"/>
    <property type="match status" value="1"/>
</dbReference>
<dbReference type="KEGG" id="cch:Cag_1775"/>
<dbReference type="PANTHER" id="PTHR21262:SF31">
    <property type="entry name" value="GTP PYROPHOSPHOKINASE"/>
    <property type="match status" value="1"/>
</dbReference>
<evidence type="ECO:0000259" key="4">
    <source>
        <dbReference type="PROSITE" id="PS51880"/>
    </source>
</evidence>
<dbReference type="FunFam" id="3.30.460.10:FF:000001">
    <property type="entry name" value="GTP pyrophosphokinase RelA"/>
    <property type="match status" value="1"/>
</dbReference>
<dbReference type="SUPFAM" id="SSF81271">
    <property type="entry name" value="TGS-like"/>
    <property type="match status" value="1"/>
</dbReference>
<accession>Q3APP9</accession>
<evidence type="ECO:0000256" key="2">
    <source>
        <dbReference type="RuleBase" id="RU003847"/>
    </source>
</evidence>
<dbReference type="OrthoDB" id="9805041at2"/>
<organism evidence="5">
    <name type="scientific">Chlorobium chlorochromatii (strain CaD3)</name>
    <dbReference type="NCBI Taxonomy" id="340177"/>
    <lineage>
        <taxon>Bacteria</taxon>
        <taxon>Pseudomonadati</taxon>
        <taxon>Chlorobiota</taxon>
        <taxon>Chlorobiia</taxon>
        <taxon>Chlorobiales</taxon>
        <taxon>Chlorobiaceae</taxon>
        <taxon>Chlorobium/Pelodictyon group</taxon>
        <taxon>Chlorobium</taxon>
    </lineage>
</organism>
<dbReference type="InterPro" id="IPR004095">
    <property type="entry name" value="TGS"/>
</dbReference>
<dbReference type="GO" id="GO:0015969">
    <property type="term" value="P:guanosine tetraphosphate metabolic process"/>
    <property type="evidence" value="ECO:0007669"/>
    <property type="project" value="InterPro"/>
</dbReference>
<sequence length="735" mass="83693">MIAQIDKEHYQKIHEILALARRNLKNVDESLIQRAFFMCYRAHEGEKRASGEPFFYHPVEVATILLNELPLDGVSVAAALLHDVIEDSGYTYDDIVAELGVEVADIVEGLTKISGITINRETTQAEGFRKMLLSMVKDIRVILIKFCDRLHNMRTLESLPEHRRLKIALETRDIFAPLAHRFGLGKMKVEFENLALKYIDPEMYRFLEQKLRMNKGDRVSYLSKMIQPIKSDLEQQGFKVEVQGRAKHLFSIYNKMRNKNKSFEDIHDLYGIRIIIDTERIADCFSVYGFITQQYPPLPQYFKDYISIPKHNGYQSLHSAIIGPKGNMVEIQIRTRRMHEFAELGVAAHWRYKEKISQDDAHVDSFLRWARELIKDADSATEFMEGFKLNLYHEEIYVFTPKGDMKTLPAGATPIDFAYAIHTEVGHGCIGAKVNGKIVRLNAILKSGDRVEIITSKTSKPKADWLNIVVTQRAQMKIRSAINEDRRLQIEKGRNIWDKLVSNTKKLLTDNEIVQQAKKYGIKTPSDFFSALANQEINGEEVLAQASAAKKAEQLTKSVMDEARELDEYLQAARQEAEPEQQKIASRRDEVVIAGMSNIAYSYAKCCQPVPGDDVIGFVSTDGVVRIHRKNCINVSNDSLVKSERVVAVAWNRKIDTEFLAGIRIIGEDRVGIMNQITTVISKLDVNIRTISLNANDGMFVGIMTIFVRNADKLSSLMEKLKKVQGVFTVERLIS</sequence>
<dbReference type="InterPro" id="IPR004811">
    <property type="entry name" value="RelA/Spo_fam"/>
</dbReference>
<dbReference type="CDD" id="cd04876">
    <property type="entry name" value="ACT_RelA-SpoT"/>
    <property type="match status" value="1"/>
</dbReference>
<keyword evidence="1" id="KW-0694">RNA-binding</keyword>
<dbReference type="InterPro" id="IPR043519">
    <property type="entry name" value="NT_sf"/>
</dbReference>
<dbReference type="InterPro" id="IPR012675">
    <property type="entry name" value="Beta-grasp_dom_sf"/>
</dbReference>
<dbReference type="FunFam" id="3.10.20.30:FF:000002">
    <property type="entry name" value="GTP pyrophosphokinase (RelA/SpoT)"/>
    <property type="match status" value="1"/>
</dbReference>
<dbReference type="GO" id="GO:0003723">
    <property type="term" value="F:RNA binding"/>
    <property type="evidence" value="ECO:0007669"/>
    <property type="project" value="UniProtKB-KW"/>
</dbReference>
<dbReference type="Pfam" id="PF13291">
    <property type="entry name" value="ACT_4"/>
    <property type="match status" value="1"/>
</dbReference>
<dbReference type="NCBIfam" id="TIGR00691">
    <property type="entry name" value="spoT_relA"/>
    <property type="match status" value="1"/>
</dbReference>
<dbReference type="GO" id="GO:0005886">
    <property type="term" value="C:plasma membrane"/>
    <property type="evidence" value="ECO:0007669"/>
    <property type="project" value="TreeGrafter"/>
</dbReference>
<dbReference type="Gene3D" id="3.10.20.30">
    <property type="match status" value="1"/>
</dbReference>
<dbReference type="eggNOG" id="COG0317">
    <property type="taxonomic scope" value="Bacteria"/>
</dbReference>
<dbReference type="Pfam" id="PF04607">
    <property type="entry name" value="RelA_SpoT"/>
    <property type="match status" value="1"/>
</dbReference>
<dbReference type="Gene3D" id="3.30.70.260">
    <property type="match status" value="1"/>
</dbReference>
<feature type="domain" description="ACT" evidence="3">
    <location>
        <begin position="662"/>
        <end position="735"/>
    </location>
</feature>
<dbReference type="SMART" id="SM00471">
    <property type="entry name" value="HDc"/>
    <property type="match status" value="1"/>
</dbReference>
<dbReference type="InterPro" id="IPR033655">
    <property type="entry name" value="TGS_RelA/SpoT"/>
</dbReference>
<comment type="similarity">
    <text evidence="2">Belongs to the relA/spoT family.</text>
</comment>
<dbReference type="PANTHER" id="PTHR21262">
    <property type="entry name" value="GUANOSINE-3',5'-BIS DIPHOSPHATE 3'-PYROPHOSPHOHYDROLASE"/>
    <property type="match status" value="1"/>
</dbReference>
<protein>
    <submittedName>
        <fullName evidence="5">Metal dependent phosphohydrolase</fullName>
    </submittedName>
</protein>
<dbReference type="FunFam" id="1.10.3210.10:FF:000001">
    <property type="entry name" value="GTP pyrophosphokinase RelA"/>
    <property type="match status" value="1"/>
</dbReference>
<dbReference type="InterPro" id="IPR007685">
    <property type="entry name" value="RelA_SpoT"/>
</dbReference>
<dbReference type="SUPFAM" id="SSF55021">
    <property type="entry name" value="ACT-like"/>
    <property type="match status" value="1"/>
</dbReference>
<proteinExistence type="inferred from homology"/>
<dbReference type="PROSITE" id="PS51671">
    <property type="entry name" value="ACT"/>
    <property type="match status" value="1"/>
</dbReference>
<comment type="function">
    <text evidence="2">In eubacteria ppGpp (guanosine 3'-diphosphate 5'-diphosphate) is a mediator of the stringent response that coordinates a variety of cellular activities in response to changes in nutritional abundance.</text>
</comment>
<dbReference type="HOGENOM" id="CLU_012300_3_0_10"/>
<dbReference type="GO" id="GO:0016787">
    <property type="term" value="F:hydrolase activity"/>
    <property type="evidence" value="ECO:0007669"/>
    <property type="project" value="UniProtKB-KW"/>
</dbReference>
<evidence type="ECO:0000256" key="1">
    <source>
        <dbReference type="PROSITE-ProRule" id="PRU00182"/>
    </source>
</evidence>
<dbReference type="STRING" id="340177.Cag_1775"/>
<evidence type="ECO:0000259" key="3">
    <source>
        <dbReference type="PROSITE" id="PS51671"/>
    </source>
</evidence>
<dbReference type="Gene3D" id="1.10.3210.10">
    <property type="entry name" value="Hypothetical protein af1432"/>
    <property type="match status" value="1"/>
</dbReference>
<dbReference type="InterPro" id="IPR045865">
    <property type="entry name" value="ACT-like_dom_sf"/>
</dbReference>
<dbReference type="CDD" id="cd01668">
    <property type="entry name" value="TGS_RSH"/>
    <property type="match status" value="1"/>
</dbReference>
<dbReference type="GO" id="GO:0015949">
    <property type="term" value="P:nucleobase-containing small molecule interconversion"/>
    <property type="evidence" value="ECO:0007669"/>
    <property type="project" value="UniProtKB-ARBA"/>
</dbReference>
<dbReference type="Pfam" id="PF02824">
    <property type="entry name" value="TGS"/>
    <property type="match status" value="1"/>
</dbReference>
<name>Q3APP9_CHLCH</name>
<feature type="domain" description="TGS" evidence="4">
    <location>
        <begin position="394"/>
        <end position="455"/>
    </location>
</feature>
<reference evidence="5" key="1">
    <citation type="submission" date="2005-08" db="EMBL/GenBank/DDBJ databases">
        <title>Complete sequence of Chlorobium chlorochromatii CaD3.</title>
        <authorList>
            <person name="Copeland A."/>
            <person name="Lucas S."/>
            <person name="Lapidus A."/>
            <person name="Barry K."/>
            <person name="Detter J.C."/>
            <person name="Glavina T."/>
            <person name="Hammon N."/>
            <person name="Israni S."/>
            <person name="Pitluck S."/>
            <person name="Bryant D."/>
            <person name="Schmutz J."/>
            <person name="Larimer F."/>
            <person name="Land M."/>
            <person name="Kyrpides N."/>
            <person name="Ivanova N."/>
            <person name="Richardson P."/>
        </authorList>
    </citation>
    <scope>NUCLEOTIDE SEQUENCE [LARGE SCALE GENOMIC DNA]</scope>
    <source>
        <strain evidence="5">CaD3</strain>
    </source>
</reference>
<dbReference type="InterPro" id="IPR012676">
    <property type="entry name" value="TGS-like"/>
</dbReference>
<dbReference type="InterPro" id="IPR003607">
    <property type="entry name" value="HD/PDEase_dom"/>
</dbReference>
<dbReference type="CDD" id="cd00077">
    <property type="entry name" value="HDc"/>
    <property type="match status" value="1"/>
</dbReference>
<dbReference type="Pfam" id="PF13328">
    <property type="entry name" value="HD_4"/>
    <property type="match status" value="1"/>
</dbReference>
<dbReference type="SMART" id="SM00954">
    <property type="entry name" value="RelA_SpoT"/>
    <property type="match status" value="1"/>
</dbReference>
<dbReference type="Pfam" id="PF19296">
    <property type="entry name" value="RelA_AH_RIS"/>
    <property type="match status" value="1"/>
</dbReference>
<keyword evidence="5" id="KW-0378">Hydrolase</keyword>
<dbReference type="AlphaFoldDB" id="Q3APP9"/>
<evidence type="ECO:0000313" key="5">
    <source>
        <dbReference type="EMBL" id="ABB29026.1"/>
    </source>
</evidence>
<dbReference type="SUPFAM" id="SSF81301">
    <property type="entry name" value="Nucleotidyltransferase"/>
    <property type="match status" value="1"/>
</dbReference>
<dbReference type="PROSITE" id="PS51880">
    <property type="entry name" value="TGS"/>
    <property type="match status" value="1"/>
</dbReference>